<evidence type="ECO:0000256" key="7">
    <source>
        <dbReference type="ARBA" id="ARBA00022741"/>
    </source>
</evidence>
<dbReference type="FunFam" id="1.10.510.10:FF:000021">
    <property type="entry name" value="Serine/threonine protein kinase"/>
    <property type="match status" value="1"/>
</dbReference>
<keyword evidence="16" id="KW-1185">Reference proteome</keyword>
<evidence type="ECO:0000259" key="14">
    <source>
        <dbReference type="PROSITE" id="PS50011"/>
    </source>
</evidence>
<dbReference type="CDD" id="cd14014">
    <property type="entry name" value="STKc_PknB_like"/>
    <property type="match status" value="1"/>
</dbReference>
<dbReference type="EC" id="2.7.11.1" evidence="2"/>
<dbReference type="FunFam" id="3.30.200.20:FF:000348">
    <property type="entry name" value="Serine/threonine protein kinase"/>
    <property type="match status" value="1"/>
</dbReference>
<evidence type="ECO:0000256" key="13">
    <source>
        <dbReference type="SAM" id="Phobius"/>
    </source>
</evidence>
<proteinExistence type="predicted"/>
<evidence type="ECO:0000256" key="2">
    <source>
        <dbReference type="ARBA" id="ARBA00012513"/>
    </source>
</evidence>
<dbReference type="InterPro" id="IPR011009">
    <property type="entry name" value="Kinase-like_dom_sf"/>
</dbReference>
<dbReference type="InterPro" id="IPR008271">
    <property type="entry name" value="Ser/Thr_kinase_AS"/>
</dbReference>
<feature type="transmembrane region" description="Helical" evidence="13">
    <location>
        <begin position="308"/>
        <end position="329"/>
    </location>
</feature>
<evidence type="ECO:0000256" key="1">
    <source>
        <dbReference type="ARBA" id="ARBA00004162"/>
    </source>
</evidence>
<dbReference type="Pfam" id="PF00069">
    <property type="entry name" value="Pkinase"/>
    <property type="match status" value="1"/>
</dbReference>
<dbReference type="Gene3D" id="2.130.10.10">
    <property type="entry name" value="YVTN repeat-like/Quinoprotein amine dehydrogenase"/>
    <property type="match status" value="3"/>
</dbReference>
<dbReference type="SMART" id="SM00220">
    <property type="entry name" value="S_TKc"/>
    <property type="match status" value="1"/>
</dbReference>
<dbReference type="InterPro" id="IPR017441">
    <property type="entry name" value="Protein_kinase_ATP_BS"/>
</dbReference>
<reference evidence="15 16" key="1">
    <citation type="submission" date="2016-10" db="EMBL/GenBank/DDBJ databases">
        <title>Genome sequence of Mycobacterium talmonii.</title>
        <authorList>
            <person name="Greninger A.L."/>
            <person name="Elliott B."/>
            <person name="Vasireddy S."/>
            <person name="Vasireddy R."/>
        </authorList>
    </citation>
    <scope>NUCLEOTIDE SEQUENCE [LARGE SCALE GENOMIC DNA]</scope>
    <source>
        <strain evidence="16">NE-TNMC-100812</strain>
    </source>
</reference>
<comment type="subcellular location">
    <subcellularLocation>
        <location evidence="1">Cell membrane</location>
        <topology evidence="1">Single-pass membrane protein</topology>
    </subcellularLocation>
</comment>
<dbReference type="SUPFAM" id="SSF50974">
    <property type="entry name" value="Nitrous oxide reductase, N-terminal domain"/>
    <property type="match status" value="1"/>
</dbReference>
<organism evidence="15 16">
    <name type="scientific">Mycobacterium talmoniae</name>
    <dbReference type="NCBI Taxonomy" id="1858794"/>
    <lineage>
        <taxon>Bacteria</taxon>
        <taxon>Bacillati</taxon>
        <taxon>Actinomycetota</taxon>
        <taxon>Actinomycetes</taxon>
        <taxon>Mycobacteriales</taxon>
        <taxon>Mycobacteriaceae</taxon>
        <taxon>Mycobacterium</taxon>
    </lineage>
</organism>
<dbReference type="AlphaFoldDB" id="A0A1S1NKG8"/>
<dbReference type="PROSITE" id="PS00108">
    <property type="entry name" value="PROTEIN_KINASE_ST"/>
    <property type="match status" value="1"/>
</dbReference>
<evidence type="ECO:0000256" key="11">
    <source>
        <dbReference type="ARBA" id="ARBA00023136"/>
    </source>
</evidence>
<dbReference type="InterPro" id="IPR011045">
    <property type="entry name" value="N2O_reductase_N"/>
</dbReference>
<comment type="caution">
    <text evidence="15">The sequence shown here is derived from an EMBL/GenBank/DDBJ whole genome shotgun (WGS) entry which is preliminary data.</text>
</comment>
<dbReference type="GO" id="GO:0004674">
    <property type="term" value="F:protein serine/threonine kinase activity"/>
    <property type="evidence" value="ECO:0007669"/>
    <property type="project" value="UniProtKB-KW"/>
</dbReference>
<feature type="binding site" evidence="12">
    <location>
        <position position="53"/>
    </location>
    <ligand>
        <name>ATP</name>
        <dbReference type="ChEBI" id="CHEBI:30616"/>
    </ligand>
</feature>
<name>A0A1S1NKG8_9MYCO</name>
<dbReference type="InterPro" id="IPR051200">
    <property type="entry name" value="Host-pathogen_enzymatic-act"/>
</dbReference>
<dbReference type="Gene3D" id="1.10.510.10">
    <property type="entry name" value="Transferase(Phosphotransferase) domain 1"/>
    <property type="match status" value="1"/>
</dbReference>
<protein>
    <recommendedName>
        <fullName evidence="2">non-specific serine/threonine protein kinase</fullName>
        <ecNumber evidence="2">2.7.11.1</ecNumber>
    </recommendedName>
</protein>
<keyword evidence="11 13" id="KW-0472">Membrane</keyword>
<dbReference type="PROSITE" id="PS00107">
    <property type="entry name" value="PROTEIN_KINASE_ATP"/>
    <property type="match status" value="1"/>
</dbReference>
<dbReference type="SUPFAM" id="SSF56112">
    <property type="entry name" value="Protein kinase-like (PK-like)"/>
    <property type="match status" value="1"/>
</dbReference>
<dbReference type="Gene3D" id="3.30.200.20">
    <property type="entry name" value="Phosphorylase Kinase, domain 1"/>
    <property type="match status" value="1"/>
</dbReference>
<keyword evidence="10 13" id="KW-1133">Transmembrane helix</keyword>
<dbReference type="GO" id="GO:0005524">
    <property type="term" value="F:ATP binding"/>
    <property type="evidence" value="ECO:0007669"/>
    <property type="project" value="UniProtKB-UniRule"/>
</dbReference>
<accession>A0A1S1NKG8</accession>
<dbReference type="InterPro" id="IPR000719">
    <property type="entry name" value="Prot_kinase_dom"/>
</dbReference>
<keyword evidence="3" id="KW-1003">Cell membrane</keyword>
<dbReference type="Proteomes" id="UP000179734">
    <property type="component" value="Unassembled WGS sequence"/>
</dbReference>
<dbReference type="PROSITE" id="PS50011">
    <property type="entry name" value="PROTEIN_KINASE_DOM"/>
    <property type="match status" value="1"/>
</dbReference>
<evidence type="ECO:0000256" key="3">
    <source>
        <dbReference type="ARBA" id="ARBA00022475"/>
    </source>
</evidence>
<dbReference type="InterPro" id="IPR011964">
    <property type="entry name" value="YVTN_b-propeller_repeat"/>
</dbReference>
<dbReference type="NCBIfam" id="TIGR02276">
    <property type="entry name" value="beta_rpt_yvtn"/>
    <property type="match status" value="6"/>
</dbReference>
<dbReference type="GO" id="GO:0080090">
    <property type="term" value="P:regulation of primary metabolic process"/>
    <property type="evidence" value="ECO:0007669"/>
    <property type="project" value="UniProtKB-ARBA"/>
</dbReference>
<keyword evidence="6 13" id="KW-0812">Transmembrane</keyword>
<evidence type="ECO:0000256" key="6">
    <source>
        <dbReference type="ARBA" id="ARBA00022692"/>
    </source>
</evidence>
<gene>
    <name evidence="15" type="ORF">BKN37_15840</name>
</gene>
<keyword evidence="8" id="KW-0418">Kinase</keyword>
<dbReference type="PANTHER" id="PTHR47197:SF3">
    <property type="entry name" value="DIHYDRO-HEME D1 DEHYDROGENASE"/>
    <property type="match status" value="1"/>
</dbReference>
<evidence type="ECO:0000256" key="5">
    <source>
        <dbReference type="ARBA" id="ARBA00022679"/>
    </source>
</evidence>
<keyword evidence="9 12" id="KW-0067">ATP-binding</keyword>
<dbReference type="GO" id="GO:0005886">
    <property type="term" value="C:plasma membrane"/>
    <property type="evidence" value="ECO:0007669"/>
    <property type="project" value="UniProtKB-SubCell"/>
</dbReference>
<dbReference type="EMBL" id="MLQM01000087">
    <property type="protein sequence ID" value="OHV02517.1"/>
    <property type="molecule type" value="Genomic_DNA"/>
</dbReference>
<feature type="domain" description="Protein kinase" evidence="14">
    <location>
        <begin position="24"/>
        <end position="291"/>
    </location>
</feature>
<sequence length="646" mass="67213">MLVKEPPVGGTTLEWQAASQFGPYVLKRLLGRGGFGLVYEAFDTNKSRTVALKLLPQSCSTNPVFRTRLFREASTAGRLTDPHVVPIHDYGEIEGQLFIDMRLVRGTDLRTVLDEKGPLSPARAVSVVGQIASALDAAHAEQIAHRDVKPANILLTEGDFACLADFGLANAATDAKLTTTGSTVGTFAYMAPERLADEQTDHRVDVYALACVLYECLTGGPPYTASELAALIAAHLTTAIPRPSQQRPGIPAAFDDVIARGMAKNPDKRYSSAGELAAAARRALGHHHDTFPARLTPAAAGASRPRRIAWLAAAAVLVLVAATALTYWIGHRHEHPATSVADASASAAPPSAAVARVTATIPVGKRPEGVAVDPTSGAVYAANYGDGTVSVIDAASRTVTATIDVGKGPVWLAVDPTTHLAYTANNRDDTVSVIDTAAKSLATTIPVGTNPWGLAVDPTTHTGFVANSWDNNVSVFDLAHNTVVATVPVGKNPFGVAVDPTGHTAYVANSDNTVSLINTTDHTIAAAIPVGGDPRGLAVDTTAHTVYVANESDGTVSVIDLASHAVIATIPVGKHPHGVALDSAAHLAYVANETEGTVSVIDTVKHAVIATITIGKDTFVVAADPASHTAYTGNHDDTVSVIEPTI</sequence>
<evidence type="ECO:0000256" key="8">
    <source>
        <dbReference type="ARBA" id="ARBA00022777"/>
    </source>
</evidence>
<evidence type="ECO:0000256" key="9">
    <source>
        <dbReference type="ARBA" id="ARBA00022840"/>
    </source>
</evidence>
<keyword evidence="4" id="KW-0723">Serine/threonine-protein kinase</keyword>
<evidence type="ECO:0000256" key="12">
    <source>
        <dbReference type="PROSITE-ProRule" id="PRU10141"/>
    </source>
</evidence>
<dbReference type="PANTHER" id="PTHR47197">
    <property type="entry name" value="PROTEIN NIRF"/>
    <property type="match status" value="1"/>
</dbReference>
<evidence type="ECO:0000256" key="4">
    <source>
        <dbReference type="ARBA" id="ARBA00022527"/>
    </source>
</evidence>
<keyword evidence="7 12" id="KW-0547">Nucleotide-binding</keyword>
<keyword evidence="5" id="KW-0808">Transferase</keyword>
<evidence type="ECO:0000256" key="10">
    <source>
        <dbReference type="ARBA" id="ARBA00022989"/>
    </source>
</evidence>
<dbReference type="InterPro" id="IPR015943">
    <property type="entry name" value="WD40/YVTN_repeat-like_dom_sf"/>
</dbReference>
<evidence type="ECO:0000313" key="15">
    <source>
        <dbReference type="EMBL" id="OHV02517.1"/>
    </source>
</evidence>
<evidence type="ECO:0000313" key="16">
    <source>
        <dbReference type="Proteomes" id="UP000179734"/>
    </source>
</evidence>